<gene>
    <name evidence="2" type="ORF">HGQ98_26705</name>
</gene>
<evidence type="ECO:0000256" key="1">
    <source>
        <dbReference type="SAM" id="SignalP"/>
    </source>
</evidence>
<reference evidence="2 3" key="1">
    <citation type="submission" date="2020-04" db="EMBL/GenBank/DDBJ databases">
        <title>Achromobacter ruhlandii genome sequencing and assembly.</title>
        <authorList>
            <person name="Martins R.C.R."/>
            <person name="Perdigao-Neto L.V."/>
            <person name="Levin A.S.S."/>
            <person name="Costa S.F."/>
        </authorList>
    </citation>
    <scope>NUCLEOTIDE SEQUENCE [LARGE SCALE GENOMIC DNA]</scope>
    <source>
        <strain evidence="2 3">9035ralo</strain>
    </source>
</reference>
<name>A0A848NPI1_9BURK</name>
<feature type="signal peptide" evidence="1">
    <location>
        <begin position="1"/>
        <end position="28"/>
    </location>
</feature>
<evidence type="ECO:0000313" key="3">
    <source>
        <dbReference type="Proteomes" id="UP000542405"/>
    </source>
</evidence>
<sequence length="76" mass="7563">MLNAVIAKFLRHLLLAWLLAAPALAAHAAAPGVDPALLAPLAGDDPHARLQAIAALGQQPGPGPAAAFPALGTHPL</sequence>
<protein>
    <submittedName>
        <fullName evidence="2">Uncharacterized protein</fullName>
    </submittedName>
</protein>
<dbReference type="AlphaFoldDB" id="A0A848NPI1"/>
<evidence type="ECO:0000313" key="2">
    <source>
        <dbReference type="EMBL" id="NMU93097.1"/>
    </source>
</evidence>
<keyword evidence="1" id="KW-0732">Signal</keyword>
<dbReference type="Proteomes" id="UP000542405">
    <property type="component" value="Unassembled WGS sequence"/>
</dbReference>
<dbReference type="RefSeq" id="WP_169537799.1">
    <property type="nucleotide sequence ID" value="NZ_JABBZE010000524.1"/>
</dbReference>
<accession>A0A848NPI1</accession>
<dbReference type="EMBL" id="JABBZE010000524">
    <property type="protein sequence ID" value="NMU93097.1"/>
    <property type="molecule type" value="Genomic_DNA"/>
</dbReference>
<feature type="chain" id="PRO_5032324027" evidence="1">
    <location>
        <begin position="29"/>
        <end position="76"/>
    </location>
</feature>
<comment type="caution">
    <text evidence="2">The sequence shown here is derived from an EMBL/GenBank/DDBJ whole genome shotgun (WGS) entry which is preliminary data.</text>
</comment>
<proteinExistence type="predicted"/>
<organism evidence="2 3">
    <name type="scientific">Achromobacter ruhlandii</name>
    <dbReference type="NCBI Taxonomy" id="72557"/>
    <lineage>
        <taxon>Bacteria</taxon>
        <taxon>Pseudomonadati</taxon>
        <taxon>Pseudomonadota</taxon>
        <taxon>Betaproteobacteria</taxon>
        <taxon>Burkholderiales</taxon>
        <taxon>Alcaligenaceae</taxon>
        <taxon>Achromobacter</taxon>
    </lineage>
</organism>